<dbReference type="Pfam" id="PF13349">
    <property type="entry name" value="DUF4097"/>
    <property type="match status" value="1"/>
</dbReference>
<comment type="caution">
    <text evidence="2">The sequence shown here is derived from an EMBL/GenBank/DDBJ whole genome shotgun (WGS) entry which is preliminary data.</text>
</comment>
<evidence type="ECO:0000313" key="3">
    <source>
        <dbReference type="Proteomes" id="UP000251213"/>
    </source>
</evidence>
<reference evidence="2 3" key="1">
    <citation type="submission" date="2018-06" db="EMBL/GenBank/DDBJ databases">
        <title>Thermoflavimicrobium daqus sp. nov., a thermophilic microbe isolated from Moutai-flavour Daqu.</title>
        <authorList>
            <person name="Wang X."/>
            <person name="Zhou H."/>
        </authorList>
    </citation>
    <scope>NUCLEOTIDE SEQUENCE [LARGE SCALE GENOMIC DNA]</scope>
    <source>
        <strain evidence="2 3">FBKL4.011</strain>
    </source>
</reference>
<dbReference type="AlphaFoldDB" id="A0A364K9H9"/>
<gene>
    <name evidence="2" type="ORF">DL897_02155</name>
</gene>
<keyword evidence="3" id="KW-1185">Reference proteome</keyword>
<dbReference type="EMBL" id="QJKK01000001">
    <property type="protein sequence ID" value="RAL26872.1"/>
    <property type="molecule type" value="Genomic_DNA"/>
</dbReference>
<feature type="domain" description="DUF4097" evidence="1">
    <location>
        <begin position="118"/>
        <end position="269"/>
    </location>
</feature>
<proteinExistence type="predicted"/>
<protein>
    <recommendedName>
        <fullName evidence="1">DUF4097 domain-containing protein</fullName>
    </recommendedName>
</protein>
<accession>A0A364K9H9</accession>
<sequence>MKKKLLGSVILASSVFTIVGCSNQPPEKAESKAFLADEIQQINIQSNVANISVQPTQEEEIKVELWKKEGDDSIHLKANQQDKSLEIKAIGSVKSGIQLDLDLTLPDVKVYLPHKLYEQVTMKTEAGNIYSRSIQAGDVKFATKTGSVKFNEVKSEKIKGVSSAGNMTLQKIIGSFDLQSETGQVNVSLREDPIGENQINVKNGKVQVRMDKNPQSLKVDLDSQINEVKTDFLIHPSSNGTKKKLGYIGEKKEDSPVLKVKSVTGEIYLTKK</sequence>
<dbReference type="Proteomes" id="UP000251213">
    <property type="component" value="Unassembled WGS sequence"/>
</dbReference>
<dbReference type="RefSeq" id="WP_113657477.1">
    <property type="nucleotide sequence ID" value="NZ_KZ845663.1"/>
</dbReference>
<dbReference type="PROSITE" id="PS51257">
    <property type="entry name" value="PROKAR_LIPOPROTEIN"/>
    <property type="match status" value="1"/>
</dbReference>
<dbReference type="OrthoDB" id="2588856at2"/>
<name>A0A364K9H9_9BACL</name>
<dbReference type="InterPro" id="IPR025164">
    <property type="entry name" value="Toastrack_DUF4097"/>
</dbReference>
<evidence type="ECO:0000259" key="1">
    <source>
        <dbReference type="Pfam" id="PF13349"/>
    </source>
</evidence>
<evidence type="ECO:0000313" key="2">
    <source>
        <dbReference type="EMBL" id="RAL26872.1"/>
    </source>
</evidence>
<reference evidence="2 3" key="2">
    <citation type="submission" date="2018-06" db="EMBL/GenBank/DDBJ databases">
        <authorList>
            <person name="Zhirakovskaya E."/>
        </authorList>
    </citation>
    <scope>NUCLEOTIDE SEQUENCE [LARGE SCALE GENOMIC DNA]</scope>
    <source>
        <strain evidence="2 3">FBKL4.011</strain>
    </source>
</reference>
<organism evidence="2 3">
    <name type="scientific">Thermoflavimicrobium daqui</name>
    <dbReference type="NCBI Taxonomy" id="2137476"/>
    <lineage>
        <taxon>Bacteria</taxon>
        <taxon>Bacillati</taxon>
        <taxon>Bacillota</taxon>
        <taxon>Bacilli</taxon>
        <taxon>Bacillales</taxon>
        <taxon>Thermoactinomycetaceae</taxon>
        <taxon>Thermoflavimicrobium</taxon>
    </lineage>
</organism>